<protein>
    <recommendedName>
        <fullName evidence="2">Retrotransposon gag domain-containing protein</fullName>
    </recommendedName>
</protein>
<evidence type="ECO:0000313" key="3">
    <source>
        <dbReference type="EMBL" id="KAH0780103.1"/>
    </source>
</evidence>
<comment type="caution">
    <text evidence="3">The sequence shown here is derived from an EMBL/GenBank/DDBJ whole genome shotgun (WGS) entry which is preliminary data.</text>
</comment>
<dbReference type="EMBL" id="JAIVGD010000002">
    <property type="protein sequence ID" value="KAH0780103.1"/>
    <property type="molecule type" value="Genomic_DNA"/>
</dbReference>
<feature type="domain" description="Retrotransposon gag" evidence="2">
    <location>
        <begin position="126"/>
        <end position="219"/>
    </location>
</feature>
<gene>
    <name evidence="3" type="ORF">KY290_006530</name>
</gene>
<organism evidence="3 4">
    <name type="scientific">Solanum tuberosum</name>
    <name type="common">Potato</name>
    <dbReference type="NCBI Taxonomy" id="4113"/>
    <lineage>
        <taxon>Eukaryota</taxon>
        <taxon>Viridiplantae</taxon>
        <taxon>Streptophyta</taxon>
        <taxon>Embryophyta</taxon>
        <taxon>Tracheophyta</taxon>
        <taxon>Spermatophyta</taxon>
        <taxon>Magnoliopsida</taxon>
        <taxon>eudicotyledons</taxon>
        <taxon>Gunneridae</taxon>
        <taxon>Pentapetalae</taxon>
        <taxon>asterids</taxon>
        <taxon>lamiids</taxon>
        <taxon>Solanales</taxon>
        <taxon>Solanaceae</taxon>
        <taxon>Solanoideae</taxon>
        <taxon>Solaneae</taxon>
        <taxon>Solanum</taxon>
    </lineage>
</organism>
<keyword evidence="4" id="KW-1185">Reference proteome</keyword>
<sequence length="246" mass="28444">MADGTRFKSMDDRLNRHEETIERLANSNRDISETQVGIRGALEQIVERLTALEMRPVAADLNISQGDVILPIPGQEHRNLRHQGILIHPPKWEFPSFEGHQPKVWLRKCERYFNLHRTADDLKVEVATLYLNGMTETWYNSMVLSVGVLTWVEFKEELCIRFGEILMEDVVEVFNKLNQTGSVDEYLGRFEDLKAEMLIRNLALNEAHFLSSFMGGLKEEIKYAIKMFKPTTLALQLNKPGCKRRP</sequence>
<accession>A0ABQ7WJ69</accession>
<evidence type="ECO:0000256" key="1">
    <source>
        <dbReference type="SAM" id="Coils"/>
    </source>
</evidence>
<dbReference type="Proteomes" id="UP000826656">
    <property type="component" value="Unassembled WGS sequence"/>
</dbReference>
<name>A0ABQ7WJ69_SOLTU</name>
<dbReference type="Pfam" id="PF03732">
    <property type="entry name" value="Retrotrans_gag"/>
    <property type="match status" value="1"/>
</dbReference>
<evidence type="ECO:0000259" key="2">
    <source>
        <dbReference type="Pfam" id="PF03732"/>
    </source>
</evidence>
<proteinExistence type="predicted"/>
<evidence type="ECO:0000313" key="4">
    <source>
        <dbReference type="Proteomes" id="UP000826656"/>
    </source>
</evidence>
<reference evidence="3 4" key="1">
    <citation type="journal article" date="2021" name="bioRxiv">
        <title>Chromosome-scale and haplotype-resolved genome assembly of a tetraploid potato cultivar.</title>
        <authorList>
            <person name="Sun H."/>
            <person name="Jiao W.-B."/>
            <person name="Krause K."/>
            <person name="Campoy J.A."/>
            <person name="Goel M."/>
            <person name="Folz-Donahue K."/>
            <person name="Kukat C."/>
            <person name="Huettel B."/>
            <person name="Schneeberger K."/>
        </authorList>
    </citation>
    <scope>NUCLEOTIDE SEQUENCE [LARGE SCALE GENOMIC DNA]</scope>
    <source>
        <strain evidence="3">SolTubOtavaFocal</strain>
        <tissue evidence="3">Leaves</tissue>
    </source>
</reference>
<keyword evidence="1" id="KW-0175">Coiled coil</keyword>
<dbReference type="InterPro" id="IPR005162">
    <property type="entry name" value="Retrotrans_gag_dom"/>
</dbReference>
<feature type="coiled-coil region" evidence="1">
    <location>
        <begin position="7"/>
        <end position="34"/>
    </location>
</feature>